<proteinExistence type="predicted"/>
<dbReference type="InterPro" id="IPR011047">
    <property type="entry name" value="Quinoprotein_ADH-like_sf"/>
</dbReference>
<dbReference type="AlphaFoldDB" id="A0A7H0IRB8"/>
<name>A0A7H0IRB8_9ACTN</name>
<dbReference type="SUPFAM" id="SSF52540">
    <property type="entry name" value="P-loop containing nucleoside triphosphate hydrolases"/>
    <property type="match status" value="1"/>
</dbReference>
<organism evidence="3 4">
    <name type="scientific">Streptomyces roseirectus</name>
    <dbReference type="NCBI Taxonomy" id="2768066"/>
    <lineage>
        <taxon>Bacteria</taxon>
        <taxon>Bacillati</taxon>
        <taxon>Actinomycetota</taxon>
        <taxon>Actinomycetes</taxon>
        <taxon>Kitasatosporales</taxon>
        <taxon>Streptomycetaceae</taxon>
        <taxon>Streptomyces</taxon>
    </lineage>
</organism>
<sequence length="1237" mass="132853">MAGRPELPVDPEAGPVQRLAHTLRELRRAAGGPAYRAMAKTAGFAATTLSQAAAGERLPSWPVVEGYARACGADPAPLEPLWKAAQERVSHAVREPDEDERSPYRGLTRYETDDRDLFFGRDRAVGELKRLVCEQRLAVLFGASGSGKSSLLRAGLIPHLREEAAAYGRPAVLRVLTPGPRPATTYGHLLTPADDEPESWVVVDQFEEVFTLCRDTEERTRFIDLLLAARDPDTRLRVLIAVRADFYARCGEHRRLADELCGAGLMLGPLTADELREVIVGPARQAGLLVERELTARLVEEVSGRPEALPMLSHALLETWRRRRGRALTLAAYEAAGGVRGAIAETAEELYRGLTPAQARIARHLLLRMVEPGLGATPDTRRPLPCAELAEHTNPDVPVVVDRLTRARLLTADQDGVQLAHEALITGWPRLTGWVEEDRDRLRHRSRLTEVARAWHEHGRDPGALYRGTALARAEELFPDHDLLTRTEQAFLTAALDARDTERHSAARAARRHRRLLTTLAAVLATALAVATVAWSQHRSDERQRAAIAARRVAAVADALRTTDPRSALLLGVAAWRIAPLPETRRALLGSLAQPEADAFTDPAPGTTPRRFLLDSGRTLLSVTGGHWTAWDVATHTRTRGGALPDGEALDAGTDGRVIAVSRPEGIRLWDTRAGRWTGGPAPLPLWTIIRLGHDDALVRDTEDGRVRLRAVGDGRVLFEIPSPGAADPVLSTDDRTAAVCPAHGAPQVWDTAARRRLPGAWEHAAGLCDPAPDGDTPTTVHLDHGRLLVLTADTVHVWDVRTGKALATVSDSGVSYASLSADGAFLVTTDPGELRVWRLSDPDAPVLRHGLDNQNPYDGPAWDPGRPALRYLEGGTVHTLDVAAAVTPAWRTTPPDQVLLSPDGTTVATAERTGGHYTFRLASTRGGAARTLPAPPLPVAADPADIAPLMAFDPHGTAFAYGFSAHGLPTTGQHLTVWDTRRSRVLHTLDLAPTPAEPIVTLALGPAGRTLHLVRIQPPGNLGAETWDTAGNRRTRAVPGLAGPVLAVSPDGRLLVGDNEVTLLPAGPPTDRDLVLGEEISALAFGADGTQLAAGAATGRVALWDGQLWQRAGILRNAFPPSLGGTPESVSALALSPDGTTLAVGGSTGTLQLWDTRTQQPLGSPLTTPGDAVRTLAFSRDGATLYAGSTHVPVQRYTVDPDRAVHEVCARAGGTGLTPERWRAYIPDAPYRSLCD</sequence>
<keyword evidence="1" id="KW-0853">WD repeat</keyword>
<dbReference type="PANTHER" id="PTHR19879:SF9">
    <property type="entry name" value="TRANSCRIPTION INITIATION FACTOR TFIID SUBUNIT 5"/>
    <property type="match status" value="1"/>
</dbReference>
<evidence type="ECO:0000259" key="2">
    <source>
        <dbReference type="Pfam" id="PF20703"/>
    </source>
</evidence>
<dbReference type="Gene3D" id="2.130.10.10">
    <property type="entry name" value="YVTN repeat-like/Quinoprotein amine dehydrogenase"/>
    <property type="match status" value="3"/>
</dbReference>
<dbReference type="InterPro" id="IPR001680">
    <property type="entry name" value="WD40_rpt"/>
</dbReference>
<dbReference type="InterPro" id="IPR015943">
    <property type="entry name" value="WD40/YVTN_repeat-like_dom_sf"/>
</dbReference>
<dbReference type="Proteomes" id="UP000516052">
    <property type="component" value="Chromosome"/>
</dbReference>
<dbReference type="EMBL" id="CP060828">
    <property type="protein sequence ID" value="QNP75334.1"/>
    <property type="molecule type" value="Genomic_DNA"/>
</dbReference>
<dbReference type="SUPFAM" id="SSF50998">
    <property type="entry name" value="Quinoprotein alcohol dehydrogenase-like"/>
    <property type="match status" value="2"/>
</dbReference>
<feature type="repeat" description="WD" evidence="1">
    <location>
        <begin position="1124"/>
        <end position="1165"/>
    </location>
</feature>
<evidence type="ECO:0000313" key="4">
    <source>
        <dbReference type="Proteomes" id="UP000516052"/>
    </source>
</evidence>
<evidence type="ECO:0000313" key="3">
    <source>
        <dbReference type="EMBL" id="QNP75334.1"/>
    </source>
</evidence>
<dbReference type="RefSeq" id="WP_187752255.1">
    <property type="nucleotide sequence ID" value="NZ_CP060828.1"/>
</dbReference>
<dbReference type="PANTHER" id="PTHR19879">
    <property type="entry name" value="TRANSCRIPTION INITIATION FACTOR TFIID"/>
    <property type="match status" value="1"/>
</dbReference>
<accession>A0A7H0IRB8</accession>
<reference evidence="3 4" key="1">
    <citation type="submission" date="2020-08" db="EMBL/GenBank/DDBJ databases">
        <title>A novel species.</title>
        <authorList>
            <person name="Gao J."/>
        </authorList>
    </citation>
    <scope>NUCLEOTIDE SEQUENCE [LARGE SCALE GENOMIC DNA]</scope>
    <source>
        <strain evidence="3 4">CRXT-G-22</strain>
    </source>
</reference>
<keyword evidence="4" id="KW-1185">Reference proteome</keyword>
<dbReference type="KEGG" id="sroi:IAG44_41985"/>
<dbReference type="PROSITE" id="PS50082">
    <property type="entry name" value="WD_REPEATS_2"/>
    <property type="match status" value="1"/>
</dbReference>
<gene>
    <name evidence="3" type="ORF">IAG44_41985</name>
</gene>
<evidence type="ECO:0000256" key="1">
    <source>
        <dbReference type="PROSITE-ProRule" id="PRU00221"/>
    </source>
</evidence>
<dbReference type="InterPro" id="IPR049052">
    <property type="entry name" value="nSTAND1"/>
</dbReference>
<dbReference type="SMART" id="SM00320">
    <property type="entry name" value="WD40"/>
    <property type="match status" value="3"/>
</dbReference>
<protein>
    <recommendedName>
        <fullName evidence="2">Novel STAND NTPase 1 domain-containing protein</fullName>
    </recommendedName>
</protein>
<dbReference type="Pfam" id="PF20703">
    <property type="entry name" value="nSTAND1"/>
    <property type="match status" value="1"/>
</dbReference>
<dbReference type="InterPro" id="IPR027417">
    <property type="entry name" value="P-loop_NTPase"/>
</dbReference>
<dbReference type="PROSITE" id="PS50294">
    <property type="entry name" value="WD_REPEATS_REGION"/>
    <property type="match status" value="1"/>
</dbReference>
<dbReference type="Pfam" id="PF13560">
    <property type="entry name" value="HTH_31"/>
    <property type="match status" value="1"/>
</dbReference>
<dbReference type="Pfam" id="PF00400">
    <property type="entry name" value="WD40"/>
    <property type="match status" value="1"/>
</dbReference>
<feature type="domain" description="Novel STAND NTPase 1" evidence="2">
    <location>
        <begin position="103"/>
        <end position="462"/>
    </location>
</feature>